<dbReference type="InterPro" id="IPR001841">
    <property type="entry name" value="Znf_RING"/>
</dbReference>
<dbReference type="CDD" id="cd16454">
    <property type="entry name" value="RING-H2_PA-TM-RING"/>
    <property type="match status" value="1"/>
</dbReference>
<dbReference type="EMBL" id="JBICBT010000081">
    <property type="protein sequence ID" value="KAL3123972.1"/>
    <property type="molecule type" value="Genomic_DNA"/>
</dbReference>
<dbReference type="PANTHER" id="PTHR14155:SF627">
    <property type="entry name" value="OS06G0192800 PROTEIN"/>
    <property type="match status" value="1"/>
</dbReference>
<evidence type="ECO:0000259" key="7">
    <source>
        <dbReference type="PROSITE" id="PS50089"/>
    </source>
</evidence>
<organism evidence="8 9">
    <name type="scientific">Heterodera trifolii</name>
    <dbReference type="NCBI Taxonomy" id="157864"/>
    <lineage>
        <taxon>Eukaryota</taxon>
        <taxon>Metazoa</taxon>
        <taxon>Ecdysozoa</taxon>
        <taxon>Nematoda</taxon>
        <taxon>Chromadorea</taxon>
        <taxon>Rhabditida</taxon>
        <taxon>Tylenchina</taxon>
        <taxon>Tylenchomorpha</taxon>
        <taxon>Tylenchoidea</taxon>
        <taxon>Heteroderidae</taxon>
        <taxon>Heteroderinae</taxon>
        <taxon>Heterodera</taxon>
    </lineage>
</organism>
<dbReference type="InterPro" id="IPR013083">
    <property type="entry name" value="Znf_RING/FYVE/PHD"/>
</dbReference>
<evidence type="ECO:0000256" key="6">
    <source>
        <dbReference type="SAM" id="Phobius"/>
    </source>
</evidence>
<dbReference type="GO" id="GO:0008270">
    <property type="term" value="F:zinc ion binding"/>
    <property type="evidence" value="ECO:0007669"/>
    <property type="project" value="UniProtKB-KW"/>
</dbReference>
<keyword evidence="6" id="KW-0812">Transmembrane</keyword>
<gene>
    <name evidence="8" type="ORF">niasHT_003679</name>
</gene>
<feature type="region of interest" description="Disordered" evidence="5">
    <location>
        <begin position="1"/>
        <end position="45"/>
    </location>
</feature>
<dbReference type="Pfam" id="PF13639">
    <property type="entry name" value="zf-RING_2"/>
    <property type="match status" value="1"/>
</dbReference>
<proteinExistence type="predicted"/>
<keyword evidence="9" id="KW-1185">Reference proteome</keyword>
<keyword evidence="2 4" id="KW-0863">Zinc-finger</keyword>
<dbReference type="Proteomes" id="UP001620626">
    <property type="component" value="Unassembled WGS sequence"/>
</dbReference>
<feature type="compositionally biased region" description="Basic and acidic residues" evidence="5">
    <location>
        <begin position="29"/>
        <end position="45"/>
    </location>
</feature>
<evidence type="ECO:0000313" key="9">
    <source>
        <dbReference type="Proteomes" id="UP001620626"/>
    </source>
</evidence>
<evidence type="ECO:0000256" key="3">
    <source>
        <dbReference type="ARBA" id="ARBA00022833"/>
    </source>
</evidence>
<protein>
    <recommendedName>
        <fullName evidence="7">RING-type domain-containing protein</fullName>
    </recommendedName>
</protein>
<evidence type="ECO:0000256" key="5">
    <source>
        <dbReference type="SAM" id="MobiDB-lite"/>
    </source>
</evidence>
<keyword evidence="3" id="KW-0862">Zinc</keyword>
<dbReference type="InterPro" id="IPR053238">
    <property type="entry name" value="RING-H2_zinc_finger"/>
</dbReference>
<dbReference type="Gene3D" id="3.30.40.10">
    <property type="entry name" value="Zinc/RING finger domain, C3HC4 (zinc finger)"/>
    <property type="match status" value="1"/>
</dbReference>
<comment type="caution">
    <text evidence="8">The sequence shown here is derived from an EMBL/GenBank/DDBJ whole genome shotgun (WGS) entry which is preliminary data.</text>
</comment>
<name>A0ABD2MAC7_9BILA</name>
<accession>A0ABD2MAC7</accession>
<dbReference type="PANTHER" id="PTHR14155">
    <property type="entry name" value="RING FINGER DOMAIN-CONTAINING"/>
    <property type="match status" value="1"/>
</dbReference>
<reference evidence="8 9" key="1">
    <citation type="submission" date="2024-10" db="EMBL/GenBank/DDBJ databases">
        <authorList>
            <person name="Kim D."/>
        </authorList>
    </citation>
    <scope>NUCLEOTIDE SEQUENCE [LARGE SCALE GENOMIC DNA]</scope>
    <source>
        <strain evidence="8">BH-2024</strain>
    </source>
</reference>
<feature type="transmembrane region" description="Helical" evidence="6">
    <location>
        <begin position="259"/>
        <end position="282"/>
    </location>
</feature>
<dbReference type="AlphaFoldDB" id="A0ABD2MAC7"/>
<evidence type="ECO:0000256" key="1">
    <source>
        <dbReference type="ARBA" id="ARBA00022723"/>
    </source>
</evidence>
<keyword evidence="6" id="KW-0472">Membrane</keyword>
<evidence type="ECO:0000256" key="2">
    <source>
        <dbReference type="ARBA" id="ARBA00022771"/>
    </source>
</evidence>
<evidence type="ECO:0000313" key="8">
    <source>
        <dbReference type="EMBL" id="KAL3123972.1"/>
    </source>
</evidence>
<keyword evidence="6" id="KW-1133">Transmembrane helix</keyword>
<feature type="domain" description="RING-type" evidence="7">
    <location>
        <begin position="339"/>
        <end position="380"/>
    </location>
</feature>
<dbReference type="PROSITE" id="PS50089">
    <property type="entry name" value="ZF_RING_2"/>
    <property type="match status" value="1"/>
</dbReference>
<dbReference type="SMART" id="SM00184">
    <property type="entry name" value="RING"/>
    <property type="match status" value="1"/>
</dbReference>
<sequence>MMAKEGKDKAKNLRTEEKQKKKKLGDLINEEKQKKKNGDLTAEEKHETLADLLAKERRKEKENQEKTKGKLGELLKMEEIRDDEFDQLLLDLKENEQIIETVFKRPKKRKSVKAKKNNDRMGFGEKYERFLSIKTNDPVLSQVIEKLHSYSKKMVSAAGKSMEDALKKYFKFAIKFMAKRQGIPENKLKPEGIGKTQALGTLIKIYFDEKEKPKPSKSKWERLLRFFTTVVEDKDGGTNGNLAPNLGTKKQKKRRRKRVVLATIIILFGILLLVVFGFIGFVDQRLKKCIEGEYETDYEMESDGEESAASENEDILPAFKSIKEQKASEFMTGSELAQCAICLAEIGADEFVRPLPCKHVFHNDCISLWFQNHLTCPICRAKFERLMEK</sequence>
<evidence type="ECO:0000256" key="4">
    <source>
        <dbReference type="PROSITE-ProRule" id="PRU00175"/>
    </source>
</evidence>
<feature type="compositionally biased region" description="Basic and acidic residues" evidence="5">
    <location>
        <begin position="1"/>
        <end position="19"/>
    </location>
</feature>
<keyword evidence="1" id="KW-0479">Metal-binding</keyword>
<dbReference type="SUPFAM" id="SSF57850">
    <property type="entry name" value="RING/U-box"/>
    <property type="match status" value="1"/>
</dbReference>